<dbReference type="EMBL" id="CP000022">
    <property type="protein sequence ID" value="AAW88254.1"/>
    <property type="molecule type" value="Genomic_DNA"/>
</dbReference>
<dbReference type="EnsemblBacteria" id="AAW88254">
    <property type="protein sequence ID" value="AAW88254"/>
    <property type="gene ID" value="VF_B0012"/>
</dbReference>
<proteinExistence type="predicted"/>
<reference evidence="1 2" key="1">
    <citation type="journal article" date="2005" name="Proc. Natl. Acad. Sci. U.S.A.">
        <title>Complete genome sequence of Vibrio fischeri: a symbiotic bacterium with pathogenic congeners.</title>
        <authorList>
            <person name="Ruby E.G."/>
            <person name="Urbanowski M."/>
            <person name="Campbell J."/>
            <person name="Dunn A."/>
            <person name="Faini M."/>
            <person name="Gunsalus R."/>
            <person name="Lostroh P."/>
            <person name="Lupp C."/>
            <person name="McCann J."/>
            <person name="Millikan D."/>
            <person name="Schaefer A."/>
            <person name="Stabb E."/>
            <person name="Stevens A."/>
            <person name="Visick K."/>
            <person name="Whistler C."/>
            <person name="Greenberg E.P."/>
        </authorList>
    </citation>
    <scope>NUCLEOTIDE SEQUENCE [LARGE SCALE GENOMIC DNA]</scope>
    <source>
        <strain evidence="2">ATCC 700601 / ES114</strain>
    </source>
</reference>
<organism evidence="1 2">
    <name type="scientific">Aliivibrio fischeri (strain ATCC 700601 / ES114)</name>
    <name type="common">Vibrio fischeri</name>
    <dbReference type="NCBI Taxonomy" id="312309"/>
    <lineage>
        <taxon>Bacteria</taxon>
        <taxon>Pseudomonadati</taxon>
        <taxon>Pseudomonadota</taxon>
        <taxon>Gammaproteobacteria</taxon>
        <taxon>Vibrionales</taxon>
        <taxon>Vibrionaceae</taxon>
        <taxon>Aliivibrio</taxon>
    </lineage>
</organism>
<sequence>MANDSRFNWMKDEEDRAVDNLNKDQTENPDAPRMIKVIQKKTLTRTTRGVYVQDDIWDQFEAVIYEQKKVKGKSKPELVEEALNYIIDKYNG</sequence>
<dbReference type="AlphaFoldDB" id="Q5DY92"/>
<keyword evidence="2" id="KW-1185">Reference proteome</keyword>
<dbReference type="OrthoDB" id="9953912at2"/>
<geneLocation type="plasmid" evidence="1 2">
    <name>pES100</name>
</geneLocation>
<dbReference type="GeneID" id="54166507"/>
<protein>
    <submittedName>
        <fullName evidence="1">Uncharacterized protein</fullName>
    </submittedName>
</protein>
<gene>
    <name evidence="1" type="ordered locus">VF_B0012</name>
</gene>
<evidence type="ECO:0000313" key="1">
    <source>
        <dbReference type="EMBL" id="AAW88254.1"/>
    </source>
</evidence>
<accession>Q5DY92</accession>
<dbReference type="KEGG" id="vfi:VF_B0012"/>
<dbReference type="Proteomes" id="UP000000537">
    <property type="component" value="Plasmid pES100"/>
</dbReference>
<evidence type="ECO:0000313" key="2">
    <source>
        <dbReference type="Proteomes" id="UP000000537"/>
    </source>
</evidence>
<dbReference type="RefSeq" id="WP_011263970.1">
    <property type="nucleotide sequence ID" value="NC_006842.1"/>
</dbReference>
<dbReference type="HOGENOM" id="CLU_2412384_0_0_6"/>
<reference evidence="1 2" key="2">
    <citation type="journal article" date="2008" name="BMC Genomics">
        <title>Comparative genomics-based investigation of resequencing targets in Vibrio fischeri: focus on point miscalls and artefactual expansions.</title>
        <authorList>
            <person name="Mandel M.J."/>
            <person name="Stabb E.V."/>
            <person name="Ruby E.G."/>
        </authorList>
    </citation>
    <scope>NUCLEOTIDE SEQUENCE [LARGE SCALE GENOMIC DNA]</scope>
    <source>
        <strain evidence="2">ATCC 700601 / ES114</strain>
    </source>
</reference>
<dbReference type="PATRIC" id="fig|312309.11.peg.3783"/>
<name>Q5DY92_ALIF1</name>
<keyword evidence="1" id="KW-0614">Plasmid</keyword>